<comment type="caution">
    <text evidence="1">The sequence shown here is derived from an EMBL/GenBank/DDBJ whole genome shotgun (WGS) entry which is preliminary data.</text>
</comment>
<proteinExistence type="predicted"/>
<keyword evidence="2" id="KW-1185">Reference proteome</keyword>
<reference evidence="1 2" key="3">
    <citation type="journal article" date="2022" name="Microbiol. Spectr.">
        <title>Folding features and dynamics of 3D genome architecture in plant fungal pathogens.</title>
        <authorList>
            <person name="Xia C."/>
        </authorList>
    </citation>
    <scope>NUCLEOTIDE SEQUENCE [LARGE SCALE GENOMIC DNA]</scope>
    <source>
        <strain evidence="1 2">93-210</strain>
    </source>
</reference>
<organism evidence="1 2">
    <name type="scientific">Puccinia striiformis f. sp. tritici</name>
    <dbReference type="NCBI Taxonomy" id="168172"/>
    <lineage>
        <taxon>Eukaryota</taxon>
        <taxon>Fungi</taxon>
        <taxon>Dikarya</taxon>
        <taxon>Basidiomycota</taxon>
        <taxon>Pucciniomycotina</taxon>
        <taxon>Pucciniomycetes</taxon>
        <taxon>Pucciniales</taxon>
        <taxon>Pucciniaceae</taxon>
        <taxon>Puccinia</taxon>
    </lineage>
</organism>
<gene>
    <name evidence="1" type="ORF">MJO28_004465</name>
</gene>
<sequence>MVNNQSTNQNRGVDDLQEKDGDTPITITEPGQPAPLHLAGHARDQPTPANDNTILSSSFLLPCHREVVILTSLLTIPICPLFWFIGLQHSLQQNLPHDGT</sequence>
<reference evidence="2" key="1">
    <citation type="journal article" date="2018" name="BMC Genomics">
        <title>Genomic insights into host adaptation between the wheat stripe rust pathogen (Puccinia striiformis f. sp. tritici) and the barley stripe rust pathogen (Puccinia striiformis f. sp. hordei).</title>
        <authorList>
            <person name="Xia C."/>
            <person name="Wang M."/>
            <person name="Yin C."/>
            <person name="Cornejo O.E."/>
            <person name="Hulbert S.H."/>
            <person name="Chen X."/>
        </authorList>
    </citation>
    <scope>NUCLEOTIDE SEQUENCE [LARGE SCALE GENOMIC DNA]</scope>
    <source>
        <strain evidence="2">93-210</strain>
    </source>
</reference>
<name>A0ACC0EQK3_9BASI</name>
<dbReference type="EMBL" id="CM045868">
    <property type="protein sequence ID" value="KAI7957370.1"/>
    <property type="molecule type" value="Genomic_DNA"/>
</dbReference>
<dbReference type="Proteomes" id="UP001060170">
    <property type="component" value="Chromosome 4"/>
</dbReference>
<evidence type="ECO:0000313" key="2">
    <source>
        <dbReference type="Proteomes" id="UP001060170"/>
    </source>
</evidence>
<evidence type="ECO:0000313" key="1">
    <source>
        <dbReference type="EMBL" id="KAI7957370.1"/>
    </source>
</evidence>
<protein>
    <submittedName>
        <fullName evidence="1">Uncharacterized protein</fullName>
    </submittedName>
</protein>
<reference evidence="2" key="2">
    <citation type="journal article" date="2018" name="Mol. Plant Microbe Interact.">
        <title>Genome sequence resources for the wheat stripe rust pathogen (Puccinia striiformis f. sp. tritici) and the barley stripe rust pathogen (Puccinia striiformis f. sp. hordei).</title>
        <authorList>
            <person name="Xia C."/>
            <person name="Wang M."/>
            <person name="Yin C."/>
            <person name="Cornejo O.E."/>
            <person name="Hulbert S.H."/>
            <person name="Chen X."/>
        </authorList>
    </citation>
    <scope>NUCLEOTIDE SEQUENCE [LARGE SCALE GENOMIC DNA]</scope>
    <source>
        <strain evidence="2">93-210</strain>
    </source>
</reference>
<accession>A0ACC0EQK3</accession>